<name>A0AAV3V762_9ALTE</name>
<reference evidence="1 2" key="1">
    <citation type="journal article" date="2017" name="Antonie Van Leeuwenhoek">
        <title>Rhizobium rhizosphaerae sp. nov., a novel species isolated from rice rhizosphere.</title>
        <authorList>
            <person name="Zhao J.J."/>
            <person name="Zhang J."/>
            <person name="Zhang R.J."/>
            <person name="Zhang C.W."/>
            <person name="Yin H.Q."/>
            <person name="Zhang X.X."/>
        </authorList>
    </citation>
    <scope>NUCLEOTIDE SEQUENCE [LARGE SCALE GENOMIC DNA]</scope>
    <source>
        <strain evidence="1 2">S18K6</strain>
    </source>
</reference>
<dbReference type="EMBL" id="BAEM01000056">
    <property type="protein sequence ID" value="GAC12225.1"/>
    <property type="molecule type" value="Genomic_DNA"/>
</dbReference>
<sequence length="346" mass="39691">MRESITIHKFIYHILITKDEKVDYLSAVSLSDKHKSFFQEMISESSRGTKYLFVDEEKATLKGQCKELVDNLDDNDLFVQTSEQIAHNFKAQHDKRMADGIVIVTTFSMIVNAQAQNFVAIMKLDYKPVLHQIRDEKDPSKVTFEEITDTLLEEKAAIQKRAIIDVGQSFEWDVIAVERGKANSKQDTDVAIGDHFKKFLSVTLKEDNSVMTRKIISHSKRWAEKHQELVPSDVRARVIKYIEAHEEQAINVDDIKELICNHESDDTKRRLKVSFDDYMDDVELSGVQFTSKPNSIPAMEKKTKIKTNMNVKLEWEGEMKEAGIERKKVAGKIVYTVTADSVNDIS</sequence>
<evidence type="ECO:0000313" key="2">
    <source>
        <dbReference type="Proteomes" id="UP000006320"/>
    </source>
</evidence>
<comment type="caution">
    <text evidence="1">The sequence shown here is derived from an EMBL/GenBank/DDBJ whole genome shotgun (WGS) entry which is preliminary data.</text>
</comment>
<organism evidence="1 2">
    <name type="scientific">Paraglaciecola chathamensis S18K6</name>
    <dbReference type="NCBI Taxonomy" id="1127672"/>
    <lineage>
        <taxon>Bacteria</taxon>
        <taxon>Pseudomonadati</taxon>
        <taxon>Pseudomonadota</taxon>
        <taxon>Gammaproteobacteria</taxon>
        <taxon>Alteromonadales</taxon>
        <taxon>Alteromonadaceae</taxon>
        <taxon>Paraglaciecola</taxon>
    </lineage>
</organism>
<gene>
    <name evidence="1" type="ORF">GCHA_4307</name>
</gene>
<accession>A0AAV3V762</accession>
<proteinExistence type="predicted"/>
<dbReference type="Proteomes" id="UP000006320">
    <property type="component" value="Unassembled WGS sequence"/>
</dbReference>
<protein>
    <submittedName>
        <fullName evidence="1">Uncharacterized protein</fullName>
    </submittedName>
</protein>
<dbReference type="AlphaFoldDB" id="A0AAV3V762"/>
<evidence type="ECO:0000313" key="1">
    <source>
        <dbReference type="EMBL" id="GAC12225.1"/>
    </source>
</evidence>